<dbReference type="EMBL" id="JBHSGD010000001">
    <property type="protein sequence ID" value="MFC4651503.1"/>
    <property type="molecule type" value="Genomic_DNA"/>
</dbReference>
<dbReference type="Pfam" id="PF06912">
    <property type="entry name" value="DUF1275"/>
    <property type="match status" value="1"/>
</dbReference>
<reference evidence="3" key="1">
    <citation type="journal article" date="2019" name="Int. J. Syst. Evol. Microbiol.">
        <title>The Global Catalogue of Microorganisms (GCM) 10K type strain sequencing project: providing services to taxonomists for standard genome sequencing and annotation.</title>
        <authorList>
            <consortium name="The Broad Institute Genomics Platform"/>
            <consortium name="The Broad Institute Genome Sequencing Center for Infectious Disease"/>
            <person name="Wu L."/>
            <person name="Ma J."/>
        </authorList>
    </citation>
    <scope>NUCLEOTIDE SEQUENCE [LARGE SCALE GENOMIC DNA]</scope>
    <source>
        <strain evidence="3">CCUG 63287</strain>
    </source>
</reference>
<dbReference type="PANTHER" id="PTHR37314:SF4">
    <property type="entry name" value="UPF0700 TRANSMEMBRANE PROTEIN YOAK"/>
    <property type="match status" value="1"/>
</dbReference>
<evidence type="ECO:0000256" key="1">
    <source>
        <dbReference type="SAM" id="Phobius"/>
    </source>
</evidence>
<evidence type="ECO:0000313" key="3">
    <source>
        <dbReference type="Proteomes" id="UP001595987"/>
    </source>
</evidence>
<keyword evidence="3" id="KW-1185">Reference proteome</keyword>
<sequence>MGNQHLQERISQVQEKLRIAILLSLGAGYMDGFTFFHFDGRFAGAQTGNIIQAGISLAQGNFAAFWDFFVPILFFIAGVMFKVYYAHRLTKKKQPSALYLMLFQLIGLTIFVLLYETVLSWVPNAYFVGILSFFMAIQFDTFNKTHGHGYTSVFTTGNLKILSVNLAQYLITREKKYWEYAKIMLFIVPCFFVGAFLATIAVKLFGNWALMLNSLDLLIVYIILRFEG</sequence>
<evidence type="ECO:0000313" key="2">
    <source>
        <dbReference type="EMBL" id="MFC4651503.1"/>
    </source>
</evidence>
<name>A0ABV9JBZ7_9LACT</name>
<feature type="transmembrane region" description="Helical" evidence="1">
    <location>
        <begin position="97"/>
        <end position="115"/>
    </location>
</feature>
<proteinExistence type="predicted"/>
<feature type="transmembrane region" description="Helical" evidence="1">
    <location>
        <begin position="64"/>
        <end position="85"/>
    </location>
</feature>
<feature type="transmembrane region" description="Helical" evidence="1">
    <location>
        <begin position="183"/>
        <end position="202"/>
    </location>
</feature>
<feature type="transmembrane region" description="Helical" evidence="1">
    <location>
        <begin position="20"/>
        <end position="38"/>
    </location>
</feature>
<dbReference type="PANTHER" id="PTHR37314">
    <property type="entry name" value="SLR0142 PROTEIN"/>
    <property type="match status" value="1"/>
</dbReference>
<gene>
    <name evidence="2" type="ORF">ACFO26_01085</name>
</gene>
<keyword evidence="1" id="KW-0812">Transmembrane</keyword>
<organism evidence="2 3">
    <name type="scientific">Lactococcus nasutitermitis</name>
    <dbReference type="NCBI Taxonomy" id="1652957"/>
    <lineage>
        <taxon>Bacteria</taxon>
        <taxon>Bacillati</taxon>
        <taxon>Bacillota</taxon>
        <taxon>Bacilli</taxon>
        <taxon>Lactobacillales</taxon>
        <taxon>Streptococcaceae</taxon>
        <taxon>Lactococcus</taxon>
    </lineage>
</organism>
<keyword evidence="1" id="KW-1133">Transmembrane helix</keyword>
<dbReference type="RefSeq" id="WP_213534307.1">
    <property type="nucleotide sequence ID" value="NZ_BOVQ01000003.1"/>
</dbReference>
<feature type="transmembrane region" description="Helical" evidence="1">
    <location>
        <begin position="208"/>
        <end position="226"/>
    </location>
</feature>
<comment type="caution">
    <text evidence="2">The sequence shown here is derived from an EMBL/GenBank/DDBJ whole genome shotgun (WGS) entry which is preliminary data.</text>
</comment>
<keyword evidence="1" id="KW-0472">Membrane</keyword>
<dbReference type="InterPro" id="IPR010699">
    <property type="entry name" value="DUF1275"/>
</dbReference>
<accession>A0ABV9JBZ7</accession>
<dbReference type="Proteomes" id="UP001595987">
    <property type="component" value="Unassembled WGS sequence"/>
</dbReference>
<protein>
    <submittedName>
        <fullName evidence="2">YoaK family protein</fullName>
    </submittedName>
</protein>